<dbReference type="EMBL" id="GL379787">
    <property type="protein sequence ID" value="EGT31018.1"/>
    <property type="molecule type" value="Genomic_DNA"/>
</dbReference>
<accession>G0MA93</accession>
<reference evidence="2" key="1">
    <citation type="submission" date="2011-07" db="EMBL/GenBank/DDBJ databases">
        <authorList>
            <consortium name="Caenorhabditis brenneri Sequencing and Analysis Consortium"/>
            <person name="Wilson R.K."/>
        </authorList>
    </citation>
    <scope>NUCLEOTIDE SEQUENCE [LARGE SCALE GENOMIC DNA]</scope>
    <source>
        <strain evidence="2">PB2801</strain>
    </source>
</reference>
<dbReference type="AlphaFoldDB" id="G0MA93"/>
<organism evidence="2">
    <name type="scientific">Caenorhabditis brenneri</name>
    <name type="common">Nematode worm</name>
    <dbReference type="NCBI Taxonomy" id="135651"/>
    <lineage>
        <taxon>Eukaryota</taxon>
        <taxon>Metazoa</taxon>
        <taxon>Ecdysozoa</taxon>
        <taxon>Nematoda</taxon>
        <taxon>Chromadorea</taxon>
        <taxon>Rhabditida</taxon>
        <taxon>Rhabditina</taxon>
        <taxon>Rhabditomorpha</taxon>
        <taxon>Rhabditoidea</taxon>
        <taxon>Rhabditidae</taxon>
        <taxon>Peloderinae</taxon>
        <taxon>Caenorhabditis</taxon>
    </lineage>
</organism>
<dbReference type="HOGENOM" id="CLU_068325_0_0_1"/>
<name>G0MA93_CAEBE</name>
<dbReference type="OrthoDB" id="5886022at2759"/>
<dbReference type="InParanoid" id="G0MA93"/>
<keyword evidence="2" id="KW-1185">Reference proteome</keyword>
<proteinExistence type="predicted"/>
<dbReference type="Proteomes" id="UP000008068">
    <property type="component" value="Unassembled WGS sequence"/>
</dbReference>
<evidence type="ECO:0000313" key="1">
    <source>
        <dbReference type="EMBL" id="EGT31018.1"/>
    </source>
</evidence>
<protein>
    <recommendedName>
        <fullName evidence="3">DUF38 domain-containing protein</fullName>
    </recommendedName>
</protein>
<sequence>MLWENSTSLELVTNTCHPLTREWFSNHVIHPPFMSVEFPRCGGCTIFFNFEKRERREFTQEDLWGRGDAPVVDFQIGDQWMCEVIHQAKRNIEFDLNVHDHTKFEAINWLCNAFRCEISEVEMGRDYDESVMKWPQLILVNTLKTCQAYCYPDRLVELVEKRQEKNLRTTLESFDFQKPVRTRFFQSIDFDSATVNFSNLKLDELIEVLRDLSQRCRRMHVKTKQLSTQDLETIKTGLNLDDFLNVEAAIQNRIRNVPQEYYARIKTLVSLQDDTVIVFDFWEKKRGIYNYFHMAILQNDPRNV</sequence>
<evidence type="ECO:0000313" key="2">
    <source>
        <dbReference type="Proteomes" id="UP000008068"/>
    </source>
</evidence>
<evidence type="ECO:0008006" key="3">
    <source>
        <dbReference type="Google" id="ProtNLM"/>
    </source>
</evidence>
<gene>
    <name evidence="1" type="ORF">CAEBREN_18924</name>
</gene>